<evidence type="ECO:0000313" key="2">
    <source>
        <dbReference type="EMBL" id="MFD2463552.1"/>
    </source>
</evidence>
<keyword evidence="3" id="KW-1185">Reference proteome</keyword>
<accession>A0ABW5GRI6</accession>
<feature type="region of interest" description="Disordered" evidence="1">
    <location>
        <begin position="162"/>
        <end position="208"/>
    </location>
</feature>
<dbReference type="SUPFAM" id="SSF110849">
    <property type="entry name" value="ParB/Sulfiredoxin"/>
    <property type="match status" value="1"/>
</dbReference>
<gene>
    <name evidence="2" type="ORF">ACFSYJ_33405</name>
</gene>
<dbReference type="InterPro" id="IPR036086">
    <property type="entry name" value="ParB/Sulfiredoxin_sf"/>
</dbReference>
<proteinExistence type="predicted"/>
<dbReference type="Proteomes" id="UP001597419">
    <property type="component" value="Unassembled WGS sequence"/>
</dbReference>
<dbReference type="EMBL" id="JBHUKU010000021">
    <property type="protein sequence ID" value="MFD2463552.1"/>
    <property type="molecule type" value="Genomic_DNA"/>
</dbReference>
<organism evidence="2 3">
    <name type="scientific">Amycolatopsis samaneae</name>
    <dbReference type="NCBI Taxonomy" id="664691"/>
    <lineage>
        <taxon>Bacteria</taxon>
        <taxon>Bacillati</taxon>
        <taxon>Actinomycetota</taxon>
        <taxon>Actinomycetes</taxon>
        <taxon>Pseudonocardiales</taxon>
        <taxon>Pseudonocardiaceae</taxon>
        <taxon>Amycolatopsis</taxon>
    </lineage>
</organism>
<reference evidence="3" key="1">
    <citation type="journal article" date="2019" name="Int. J. Syst. Evol. Microbiol.">
        <title>The Global Catalogue of Microorganisms (GCM) 10K type strain sequencing project: providing services to taxonomists for standard genome sequencing and annotation.</title>
        <authorList>
            <consortium name="The Broad Institute Genomics Platform"/>
            <consortium name="The Broad Institute Genome Sequencing Center for Infectious Disease"/>
            <person name="Wu L."/>
            <person name="Ma J."/>
        </authorList>
    </citation>
    <scope>NUCLEOTIDE SEQUENCE [LARGE SCALE GENOMIC DNA]</scope>
    <source>
        <strain evidence="3">CGMCC 4.7643</strain>
    </source>
</reference>
<sequence length="287" mass="31696">MAESGVALPPIIVHRATMRVVDGMHRLHAARLRGDTTIDVHFFDGDEHEAFVVAVESNIRHGLPLSLADRKAAAERIVRSHPHWSDRAIAARTGLSHKTVGAIRRRSGGEIPHSAARVGRDGRQRRLDQVDGRLRASELISRNPGAPIREIAEDAGISLSTAKDVRSRLRRGDDPVPPKQRREPPAHAERVPRQAPDRPGEQTLGRNRASAVRALLADPSLRYTEAGRTLLRWLHSHSGGEGGWSWIADQVPEHCRELVAELAHGCASDWQQFAERLDLLRGEDSPA</sequence>
<name>A0ABW5GRI6_9PSEU</name>
<dbReference type="Gene3D" id="3.90.1530.10">
    <property type="entry name" value="Conserved hypothetical protein from pyrococcus furiosus pfu- 392566-001, ParB domain"/>
    <property type="match status" value="1"/>
</dbReference>
<dbReference type="RefSeq" id="WP_378214003.1">
    <property type="nucleotide sequence ID" value="NZ_BAABHG010000011.1"/>
</dbReference>
<evidence type="ECO:0000256" key="1">
    <source>
        <dbReference type="SAM" id="MobiDB-lite"/>
    </source>
</evidence>
<evidence type="ECO:0000313" key="3">
    <source>
        <dbReference type="Proteomes" id="UP001597419"/>
    </source>
</evidence>
<comment type="caution">
    <text evidence="2">The sequence shown here is derived from an EMBL/GenBank/DDBJ whole genome shotgun (WGS) entry which is preliminary data.</text>
</comment>
<protein>
    <submittedName>
        <fullName evidence="2">ParB N-terminal domain-containing protein</fullName>
    </submittedName>
</protein>
<feature type="compositionally biased region" description="Basic and acidic residues" evidence="1">
    <location>
        <begin position="163"/>
        <end position="200"/>
    </location>
</feature>